<feature type="transmembrane region" description="Helical" evidence="2">
    <location>
        <begin position="235"/>
        <end position="259"/>
    </location>
</feature>
<evidence type="ECO:0000313" key="3">
    <source>
        <dbReference type="EMBL" id="ABP52552.1"/>
    </source>
</evidence>
<keyword evidence="2" id="KW-0472">Membrane</keyword>
<dbReference type="eggNOG" id="ENOG50336RH">
    <property type="taxonomic scope" value="Bacteria"/>
</dbReference>
<sequence>MTAPTLDSRAYTHRAGLLVPTSIIGGEGPTDASDDRFAESMVNPEPVQPSSPAPAPTGKDAAARVAPPLVKVGRAERRRRQRVEGERAARHARLAGDTARVQRWQARAAEARQLRRLLTDPDVRAVRLMRQRARWTAMAWMALLFSMGFTMVNVQRFAAIGSEQWSPMWVVAWLVDPAFSVLLVGVLIARGSLAAVGHQMHDTALVRIERVLLAAIAGMNIMPTISHRYDSLTEHLFQVALHMAIPALAFGAAVALPLIQAHFARAIEALSDARPDAINLPKLAADPTAAVELSANDRTLLTDVRNAITTGVLEPDPTGHAIHRRVMSGRGDKARAYRVAGFVNGWRPELATA</sequence>
<keyword evidence="2" id="KW-1133">Transmembrane helix</keyword>
<dbReference type="STRING" id="369723.Strop_0067"/>
<feature type="transmembrane region" description="Helical" evidence="2">
    <location>
        <begin position="210"/>
        <end position="229"/>
    </location>
</feature>
<gene>
    <name evidence="3" type="ordered locus">Strop_0067</name>
</gene>
<dbReference type="AlphaFoldDB" id="A4X102"/>
<feature type="compositionally biased region" description="Pro residues" evidence="1">
    <location>
        <begin position="46"/>
        <end position="55"/>
    </location>
</feature>
<keyword evidence="2" id="KW-0812">Transmembrane</keyword>
<dbReference type="Proteomes" id="UP000000235">
    <property type="component" value="Chromosome"/>
</dbReference>
<dbReference type="EMBL" id="CP000667">
    <property type="protein sequence ID" value="ABP52552.1"/>
    <property type="molecule type" value="Genomic_DNA"/>
</dbReference>
<accession>A4X102</accession>
<feature type="region of interest" description="Disordered" evidence="1">
    <location>
        <begin position="1"/>
        <end position="63"/>
    </location>
</feature>
<name>A4X102_SALTO</name>
<dbReference type="KEGG" id="stp:Strop_0067"/>
<evidence type="ECO:0000256" key="1">
    <source>
        <dbReference type="SAM" id="MobiDB-lite"/>
    </source>
</evidence>
<reference evidence="4" key="1">
    <citation type="journal article" date="2007" name="Proc. Natl. Acad. Sci. U.S.A.">
        <title>Genome sequencing reveals complex secondary metabolome in the marine actinomycete Salinispora tropica.</title>
        <authorList>
            <person name="Udwary D.W."/>
            <person name="Zeigler L."/>
            <person name="Asolkar R.N."/>
            <person name="Singan V."/>
            <person name="Lapidus A."/>
            <person name="Fenical W."/>
            <person name="Jensen P.R."/>
            <person name="Moore B.S."/>
        </authorList>
    </citation>
    <scope>NUCLEOTIDE SEQUENCE [LARGE SCALE GENOMIC DNA]</scope>
    <source>
        <strain evidence="4">ATCC BAA-916 / DSM 44818 / CNB-440</strain>
    </source>
</reference>
<dbReference type="RefSeq" id="WP_011903989.1">
    <property type="nucleotide sequence ID" value="NC_009380.1"/>
</dbReference>
<keyword evidence="4" id="KW-1185">Reference proteome</keyword>
<proteinExistence type="predicted"/>
<feature type="transmembrane region" description="Helical" evidence="2">
    <location>
        <begin position="137"/>
        <end position="158"/>
    </location>
</feature>
<protein>
    <recommendedName>
        <fullName evidence="5">DUF2637 domain-containing protein</fullName>
    </recommendedName>
</protein>
<evidence type="ECO:0008006" key="5">
    <source>
        <dbReference type="Google" id="ProtNLM"/>
    </source>
</evidence>
<evidence type="ECO:0000256" key="2">
    <source>
        <dbReference type="SAM" id="Phobius"/>
    </source>
</evidence>
<dbReference type="HOGENOM" id="CLU_828716_0_0_11"/>
<feature type="transmembrane region" description="Helical" evidence="2">
    <location>
        <begin position="170"/>
        <end position="189"/>
    </location>
</feature>
<evidence type="ECO:0000313" key="4">
    <source>
        <dbReference type="Proteomes" id="UP000000235"/>
    </source>
</evidence>
<organism evidence="3 4">
    <name type="scientific">Salinispora tropica (strain ATCC BAA-916 / DSM 44818 / JCM 13857 / NBRC 105044 / CNB-440)</name>
    <dbReference type="NCBI Taxonomy" id="369723"/>
    <lineage>
        <taxon>Bacteria</taxon>
        <taxon>Bacillati</taxon>
        <taxon>Actinomycetota</taxon>
        <taxon>Actinomycetes</taxon>
        <taxon>Micromonosporales</taxon>
        <taxon>Micromonosporaceae</taxon>
        <taxon>Salinispora</taxon>
    </lineage>
</organism>